<reference evidence="6 7" key="1">
    <citation type="submission" date="2019-10" db="EMBL/GenBank/DDBJ databases">
        <title>Assembly and Annotation for the nematode Trichostrongylus colubriformis.</title>
        <authorList>
            <person name="Martin J."/>
        </authorList>
    </citation>
    <scope>NUCLEOTIDE SEQUENCE [LARGE SCALE GENOMIC DNA]</scope>
    <source>
        <strain evidence="6">G859</strain>
        <tissue evidence="6">Whole worm</tissue>
    </source>
</reference>
<evidence type="ECO:0000313" key="6">
    <source>
        <dbReference type="EMBL" id="KAK5973010.1"/>
    </source>
</evidence>
<keyword evidence="3" id="KW-0479">Metal-binding</keyword>
<dbReference type="GO" id="GO:0046872">
    <property type="term" value="F:metal ion binding"/>
    <property type="evidence" value="ECO:0007669"/>
    <property type="project" value="UniProtKB-KW"/>
</dbReference>
<dbReference type="NCBIfam" id="TIGR00322">
    <property type="entry name" value="diphth2_R"/>
    <property type="match status" value="1"/>
</dbReference>
<comment type="pathway">
    <text evidence="3">Protein modification; peptidyl-diphthamide biosynthesis.</text>
</comment>
<dbReference type="GO" id="GO:0051536">
    <property type="term" value="F:iron-sulfur cluster binding"/>
    <property type="evidence" value="ECO:0007669"/>
    <property type="project" value="UniProtKB-KW"/>
</dbReference>
<dbReference type="GO" id="GO:0017183">
    <property type="term" value="P:protein histidyl modification to diphthamide"/>
    <property type="evidence" value="ECO:0007669"/>
    <property type="project" value="InterPro"/>
</dbReference>
<evidence type="ECO:0000256" key="1">
    <source>
        <dbReference type="ARBA" id="ARBA00006179"/>
    </source>
</evidence>
<dbReference type="Proteomes" id="UP001331761">
    <property type="component" value="Unassembled WGS sequence"/>
</dbReference>
<feature type="region of interest" description="Disordered" evidence="4">
    <location>
        <begin position="1"/>
        <end position="27"/>
    </location>
</feature>
<name>A0AAN8F9Q0_TRICO</name>
<comment type="function">
    <text evidence="3">Required for the first step of diphthamide biosynthesis, a post-translational modification of histidine which occurs in elongation factor 2. DPH1 and DPH2 transfer a 3-amino-3-carboxypropyl (ACP) group from S-adenosyl-L-methionine (SAM) to a histidine residue, the reaction is assisted by a reduction system comprising DPH3 and a NADH-dependent reductase. Facilitates the reduction of the catalytic iron-sulfur cluster found in the DPH1 subunit.</text>
</comment>
<keyword evidence="5" id="KW-0812">Transmembrane</keyword>
<keyword evidence="5" id="KW-0472">Membrane</keyword>
<feature type="transmembrane region" description="Helical" evidence="5">
    <location>
        <begin position="287"/>
        <end position="311"/>
    </location>
</feature>
<dbReference type="PANTHER" id="PTHR10762">
    <property type="entry name" value="DIPHTHAMIDE BIOSYNTHESIS PROTEIN"/>
    <property type="match status" value="1"/>
</dbReference>
<evidence type="ECO:0000256" key="3">
    <source>
        <dbReference type="RuleBase" id="RU364133"/>
    </source>
</evidence>
<keyword evidence="5" id="KW-1133">Transmembrane helix</keyword>
<sequence length="312" mass="34988">MTHATEVPTSSTSQFFTNHTPADHSKEELGTDTLKIADLIRSFDDEKLNTFFHIEDTVRWIQDRNFKRVALQLPDHFLGKAARIAQVIESQVDAKVFILADTSYRSCCVDEVAAAHASCDAIVHYGDACLSALTENIPVKFVFGSLPVDITAFGNIRNYLTKDASVPVLLLTDAYCSEKIDELETVVRQVIPEGQPFFRADIVDPSHANDPTTYDRKVCSLGRLLPQKFCDALAAQVCFVGDPSSPLIPLWLMTYPQCTSLVSFNPQTSTIEEHTWVRISSDILCSFISFLLFYILVIILYSFIFISIVFIR</sequence>
<evidence type="ECO:0000256" key="2">
    <source>
        <dbReference type="ARBA" id="ARBA00021914"/>
    </source>
</evidence>
<dbReference type="Gene3D" id="3.40.50.11840">
    <property type="entry name" value="Diphthamide synthesis DPH1/DPH2 domain 1"/>
    <property type="match status" value="1"/>
</dbReference>
<feature type="compositionally biased region" description="Polar residues" evidence="4">
    <location>
        <begin position="7"/>
        <end position="20"/>
    </location>
</feature>
<keyword evidence="3" id="KW-0408">Iron</keyword>
<proteinExistence type="inferred from homology"/>
<keyword evidence="3" id="KW-0411">Iron-sulfur</keyword>
<dbReference type="SFLD" id="SFLDS00032">
    <property type="entry name" value="Radical_SAM_3-amino-3-carboxyp"/>
    <property type="match status" value="1"/>
</dbReference>
<dbReference type="InterPro" id="IPR010014">
    <property type="entry name" value="DHP2"/>
</dbReference>
<dbReference type="GO" id="GO:0090560">
    <property type="term" value="F:2-(3-amino-3-carboxypropyl)histidine synthase activity"/>
    <property type="evidence" value="ECO:0007669"/>
    <property type="project" value="InterPro"/>
</dbReference>
<evidence type="ECO:0000256" key="5">
    <source>
        <dbReference type="SAM" id="Phobius"/>
    </source>
</evidence>
<accession>A0AAN8F9Q0</accession>
<dbReference type="NCBIfam" id="TIGR00272">
    <property type="entry name" value="DPH2"/>
    <property type="match status" value="1"/>
</dbReference>
<dbReference type="Pfam" id="PF01866">
    <property type="entry name" value="Diphthamide_syn"/>
    <property type="match status" value="1"/>
</dbReference>
<evidence type="ECO:0000256" key="4">
    <source>
        <dbReference type="SAM" id="MobiDB-lite"/>
    </source>
</evidence>
<dbReference type="PANTHER" id="PTHR10762:SF2">
    <property type="entry name" value="2-(3-AMINO-3-CARBOXYPROPYL)HISTIDINE SYNTHASE SUBUNIT 2"/>
    <property type="match status" value="1"/>
</dbReference>
<gene>
    <name evidence="6" type="ORF">GCK32_004261</name>
</gene>
<dbReference type="EMBL" id="WIXE01016008">
    <property type="protein sequence ID" value="KAK5973010.1"/>
    <property type="molecule type" value="Genomic_DNA"/>
</dbReference>
<keyword evidence="7" id="KW-1185">Reference proteome</keyword>
<dbReference type="InterPro" id="IPR016435">
    <property type="entry name" value="DPH1/DPH2"/>
</dbReference>
<comment type="caution">
    <text evidence="6">The sequence shown here is derived from an EMBL/GenBank/DDBJ whole genome shotgun (WGS) entry which is preliminary data.</text>
</comment>
<evidence type="ECO:0000313" key="7">
    <source>
        <dbReference type="Proteomes" id="UP001331761"/>
    </source>
</evidence>
<dbReference type="FunFam" id="3.40.50.11840:FF:000002">
    <property type="entry name" value="2-(3-amino-3-carboxypropyl)histidine synthase subunit 2"/>
    <property type="match status" value="1"/>
</dbReference>
<dbReference type="InterPro" id="IPR042263">
    <property type="entry name" value="DPH1/DPH2_1"/>
</dbReference>
<comment type="similarity">
    <text evidence="1 3">Belongs to the DPH1/DPH2 family. DPH2 subfamily.</text>
</comment>
<dbReference type="AlphaFoldDB" id="A0AAN8F9Q0"/>
<organism evidence="6 7">
    <name type="scientific">Trichostrongylus colubriformis</name>
    <name type="common">Black scour worm</name>
    <dbReference type="NCBI Taxonomy" id="6319"/>
    <lineage>
        <taxon>Eukaryota</taxon>
        <taxon>Metazoa</taxon>
        <taxon>Ecdysozoa</taxon>
        <taxon>Nematoda</taxon>
        <taxon>Chromadorea</taxon>
        <taxon>Rhabditida</taxon>
        <taxon>Rhabditina</taxon>
        <taxon>Rhabditomorpha</taxon>
        <taxon>Strongyloidea</taxon>
        <taxon>Trichostrongylidae</taxon>
        <taxon>Trichostrongylus</taxon>
    </lineage>
</organism>
<protein>
    <recommendedName>
        <fullName evidence="2 3">2-(3-amino-3-carboxypropyl)histidine synthase subunit 2</fullName>
    </recommendedName>
</protein>